<feature type="transmembrane region" description="Helical" evidence="7">
    <location>
        <begin position="132"/>
        <end position="150"/>
    </location>
</feature>
<comment type="similarity">
    <text evidence="2">Belongs to the peptidase S54 family.</text>
</comment>
<dbReference type="EMBL" id="DVAD01000014">
    <property type="protein sequence ID" value="HIJ99623.1"/>
    <property type="molecule type" value="Genomic_DNA"/>
</dbReference>
<dbReference type="Pfam" id="PF01694">
    <property type="entry name" value="Rhomboid"/>
    <property type="match status" value="1"/>
</dbReference>
<gene>
    <name evidence="9" type="ORF">H1011_02250</name>
</gene>
<proteinExistence type="inferred from homology"/>
<dbReference type="PANTHER" id="PTHR43731:SF14">
    <property type="entry name" value="PRESENILIN-ASSOCIATED RHOMBOID-LIKE PROTEIN, MITOCHONDRIAL"/>
    <property type="match status" value="1"/>
</dbReference>
<evidence type="ECO:0000256" key="5">
    <source>
        <dbReference type="ARBA" id="ARBA00022989"/>
    </source>
</evidence>
<keyword evidence="9" id="KW-0645">Protease</keyword>
<keyword evidence="3 7" id="KW-0812">Transmembrane</keyword>
<comment type="caution">
    <text evidence="9">The sequence shown here is derived from an EMBL/GenBank/DDBJ whole genome shotgun (WGS) entry which is preliminary data.</text>
</comment>
<feature type="transmembrane region" description="Helical" evidence="7">
    <location>
        <begin position="33"/>
        <end position="49"/>
    </location>
</feature>
<keyword evidence="5 7" id="KW-1133">Transmembrane helix</keyword>
<feature type="transmembrane region" description="Helical" evidence="7">
    <location>
        <begin position="218"/>
        <end position="236"/>
    </location>
</feature>
<dbReference type="GO" id="GO:0006508">
    <property type="term" value="P:proteolysis"/>
    <property type="evidence" value="ECO:0007669"/>
    <property type="project" value="UniProtKB-KW"/>
</dbReference>
<sequence>MIYAEILASLFILIGLAYLFVVIVLSFKERKKVAWLVILNIAIFTYISFSDPRLMYEYMLSGTAISSNAGYALVTYMFLHANFTHLFLNSIALLFFGYHVEREFGAGQMIFVYLTSGLIAGGFFILTSSPNASVVGASGAIFGLMAYLTLLRPFKISPMPFLIPLPIALAAVLYTVATIPLFLSGNISGGISHSAHIGGLLGGSIMAFGLNYIEARRGLLIVLAILILILMMPVVAF</sequence>
<evidence type="ECO:0000256" key="3">
    <source>
        <dbReference type="ARBA" id="ARBA00022692"/>
    </source>
</evidence>
<reference evidence="9 10" key="1">
    <citation type="journal article" name="Nat. Commun.">
        <title>Undinarchaeota illuminate DPANN phylogeny and the impact of gene transfer on archaeal evolution.</title>
        <authorList>
            <person name="Dombrowski N."/>
            <person name="Williams T.A."/>
            <person name="Sun J."/>
            <person name="Woodcroft B.J."/>
            <person name="Lee J.H."/>
            <person name="Minh B.Q."/>
            <person name="Rinke C."/>
            <person name="Spang A."/>
        </authorList>
    </citation>
    <scope>NUCLEOTIDE SEQUENCE [LARGE SCALE GENOMIC DNA]</scope>
    <source>
        <strain evidence="9">MAG_bin17</strain>
    </source>
</reference>
<feature type="transmembrane region" description="Helical" evidence="7">
    <location>
        <begin position="162"/>
        <end position="183"/>
    </location>
</feature>
<feature type="transmembrane region" description="Helical" evidence="7">
    <location>
        <begin position="110"/>
        <end position="126"/>
    </location>
</feature>
<evidence type="ECO:0000256" key="2">
    <source>
        <dbReference type="ARBA" id="ARBA00009045"/>
    </source>
</evidence>
<evidence type="ECO:0000256" key="7">
    <source>
        <dbReference type="SAM" id="Phobius"/>
    </source>
</evidence>
<evidence type="ECO:0000259" key="8">
    <source>
        <dbReference type="Pfam" id="PF01694"/>
    </source>
</evidence>
<dbReference type="InterPro" id="IPR035952">
    <property type="entry name" value="Rhomboid-like_sf"/>
</dbReference>
<evidence type="ECO:0000313" key="10">
    <source>
        <dbReference type="Proteomes" id="UP000604391"/>
    </source>
</evidence>
<feature type="transmembrane region" description="Helical" evidence="7">
    <location>
        <begin position="195"/>
        <end position="213"/>
    </location>
</feature>
<organism evidence="9 10">
    <name type="scientific">Candidatus Undinarchaeum marinum</name>
    <dbReference type="NCBI Taxonomy" id="2756141"/>
    <lineage>
        <taxon>Archaea</taxon>
        <taxon>Candidatus Undinarchaeota</taxon>
        <taxon>Candidatus Undinarchaeia</taxon>
        <taxon>Candidatus Undinarchaeales</taxon>
        <taxon>Candidatus Undinarchaeaceae</taxon>
        <taxon>Candidatus Undinarchaeum</taxon>
    </lineage>
</organism>
<dbReference type="GO" id="GO:0016020">
    <property type="term" value="C:membrane"/>
    <property type="evidence" value="ECO:0007669"/>
    <property type="project" value="UniProtKB-SubCell"/>
</dbReference>
<evidence type="ECO:0000256" key="6">
    <source>
        <dbReference type="ARBA" id="ARBA00023136"/>
    </source>
</evidence>
<comment type="subcellular location">
    <subcellularLocation>
        <location evidence="1">Membrane</location>
        <topology evidence="1">Multi-pass membrane protein</topology>
    </subcellularLocation>
</comment>
<dbReference type="Proteomes" id="UP000604391">
    <property type="component" value="Unassembled WGS sequence"/>
</dbReference>
<dbReference type="PANTHER" id="PTHR43731">
    <property type="entry name" value="RHOMBOID PROTEASE"/>
    <property type="match status" value="1"/>
</dbReference>
<keyword evidence="4" id="KW-0378">Hydrolase</keyword>
<dbReference type="SUPFAM" id="SSF144091">
    <property type="entry name" value="Rhomboid-like"/>
    <property type="match status" value="1"/>
</dbReference>
<feature type="domain" description="Peptidase S54 rhomboid" evidence="8">
    <location>
        <begin position="71"/>
        <end position="210"/>
    </location>
</feature>
<keyword evidence="6 7" id="KW-0472">Membrane</keyword>
<evidence type="ECO:0000313" key="9">
    <source>
        <dbReference type="EMBL" id="HIJ99623.1"/>
    </source>
</evidence>
<dbReference type="AlphaFoldDB" id="A0A832ULX8"/>
<dbReference type="GO" id="GO:0004252">
    <property type="term" value="F:serine-type endopeptidase activity"/>
    <property type="evidence" value="ECO:0007669"/>
    <property type="project" value="InterPro"/>
</dbReference>
<keyword evidence="10" id="KW-1185">Reference proteome</keyword>
<feature type="transmembrane region" description="Helical" evidence="7">
    <location>
        <begin position="69"/>
        <end position="98"/>
    </location>
</feature>
<dbReference type="InterPro" id="IPR022764">
    <property type="entry name" value="Peptidase_S54_rhomboid_dom"/>
</dbReference>
<accession>A0A832ULX8</accession>
<dbReference type="InterPro" id="IPR050925">
    <property type="entry name" value="Rhomboid_protease_S54"/>
</dbReference>
<name>A0A832ULX8_9ARCH</name>
<protein>
    <submittedName>
        <fullName evidence="9">Rhomboid family intramembrane serine protease</fullName>
    </submittedName>
</protein>
<evidence type="ECO:0000256" key="1">
    <source>
        <dbReference type="ARBA" id="ARBA00004141"/>
    </source>
</evidence>
<evidence type="ECO:0000256" key="4">
    <source>
        <dbReference type="ARBA" id="ARBA00022801"/>
    </source>
</evidence>
<feature type="transmembrane region" description="Helical" evidence="7">
    <location>
        <begin position="6"/>
        <end position="26"/>
    </location>
</feature>
<dbReference type="Gene3D" id="1.20.1540.10">
    <property type="entry name" value="Rhomboid-like"/>
    <property type="match status" value="1"/>
</dbReference>